<dbReference type="PANTHER" id="PTHR10497">
    <property type="entry name" value="60S RIBOSOMAL PROTEIN L27"/>
    <property type="match status" value="1"/>
</dbReference>
<dbReference type="STRING" id="56216.A0A1A6GK45"/>
<keyword evidence="2" id="KW-1185">Reference proteome</keyword>
<reference evidence="1 2" key="1">
    <citation type="submission" date="2016-06" db="EMBL/GenBank/DDBJ databases">
        <title>The Draft Genome Sequence and Annotation of the Desert Woodrat Neotoma lepida.</title>
        <authorList>
            <person name="Campbell M."/>
            <person name="Oakeson K.F."/>
            <person name="Yandell M."/>
            <person name="Halpert J.R."/>
            <person name="Dearing D."/>
        </authorList>
    </citation>
    <scope>NUCLEOTIDE SEQUENCE [LARGE SCALE GENOMIC DNA]</scope>
    <source>
        <strain evidence="1">417</strain>
        <tissue evidence="1">Liver</tissue>
    </source>
</reference>
<dbReference type="Proteomes" id="UP000092124">
    <property type="component" value="Unassembled WGS sequence"/>
</dbReference>
<dbReference type="EMBL" id="LZPO01087342">
    <property type="protein sequence ID" value="OBS66239.1"/>
    <property type="molecule type" value="Genomic_DNA"/>
</dbReference>
<feature type="non-terminal residue" evidence="1">
    <location>
        <position position="1"/>
    </location>
</feature>
<comment type="caution">
    <text evidence="1">The sequence shown here is derived from an EMBL/GenBank/DDBJ whole genome shotgun (WGS) entry which is preliminary data.</text>
</comment>
<proteinExistence type="predicted"/>
<name>A0A1A6GK45_NEOLE</name>
<accession>A0A1A6GK45</accession>
<sequence length="125" mass="13800">VITVPTEFEAAHCRGRVASVHGHKAVMMKNIDNGTSDHPYSQWLELTTIPKVTAAKGKKKIAKKSKSKSFVKVVRVMQNPNSWCRDHPGSPSTFAPGNLSRYSAPTTRLPFVGPPDFFTQHQPSD</sequence>
<dbReference type="InterPro" id="IPR001141">
    <property type="entry name" value="Ribosomal_eL27"/>
</dbReference>
<organism evidence="1 2">
    <name type="scientific">Neotoma lepida</name>
    <name type="common">Desert woodrat</name>
    <dbReference type="NCBI Taxonomy" id="56216"/>
    <lineage>
        <taxon>Eukaryota</taxon>
        <taxon>Metazoa</taxon>
        <taxon>Chordata</taxon>
        <taxon>Craniata</taxon>
        <taxon>Vertebrata</taxon>
        <taxon>Euteleostomi</taxon>
        <taxon>Mammalia</taxon>
        <taxon>Eutheria</taxon>
        <taxon>Euarchontoglires</taxon>
        <taxon>Glires</taxon>
        <taxon>Rodentia</taxon>
        <taxon>Myomorpha</taxon>
        <taxon>Muroidea</taxon>
        <taxon>Cricetidae</taxon>
        <taxon>Neotominae</taxon>
        <taxon>Neotoma</taxon>
    </lineage>
</organism>
<gene>
    <name evidence="1" type="ORF">A6R68_05221</name>
</gene>
<dbReference type="GO" id="GO:0006412">
    <property type="term" value="P:translation"/>
    <property type="evidence" value="ECO:0007669"/>
    <property type="project" value="InterPro"/>
</dbReference>
<dbReference type="Gene3D" id="2.30.30.770">
    <property type="match status" value="1"/>
</dbReference>
<dbReference type="AlphaFoldDB" id="A0A1A6GK45"/>
<dbReference type="GO" id="GO:0005840">
    <property type="term" value="C:ribosome"/>
    <property type="evidence" value="ECO:0007669"/>
    <property type="project" value="InterPro"/>
</dbReference>
<dbReference type="GO" id="GO:0003735">
    <property type="term" value="F:structural constituent of ribosome"/>
    <property type="evidence" value="ECO:0007669"/>
    <property type="project" value="InterPro"/>
</dbReference>
<evidence type="ECO:0000313" key="2">
    <source>
        <dbReference type="Proteomes" id="UP000092124"/>
    </source>
</evidence>
<protein>
    <submittedName>
        <fullName evidence="1">Uncharacterized protein</fullName>
    </submittedName>
</protein>
<dbReference type="InterPro" id="IPR038655">
    <property type="entry name" value="Ribosomal_eL27_sf"/>
</dbReference>
<evidence type="ECO:0000313" key="1">
    <source>
        <dbReference type="EMBL" id="OBS66239.1"/>
    </source>
</evidence>
<feature type="non-terminal residue" evidence="1">
    <location>
        <position position="125"/>
    </location>
</feature>